<dbReference type="NCBIfam" id="NF009682">
    <property type="entry name" value="PRK13203.1"/>
    <property type="match status" value="1"/>
</dbReference>
<accession>A0A1A2EI22</accession>
<dbReference type="GO" id="GO:0035550">
    <property type="term" value="C:urease complex"/>
    <property type="evidence" value="ECO:0007669"/>
    <property type="project" value="InterPro"/>
</dbReference>
<dbReference type="Gene3D" id="2.10.150.10">
    <property type="entry name" value="Urease, beta subunit"/>
    <property type="match status" value="1"/>
</dbReference>
<dbReference type="Proteomes" id="UP000093985">
    <property type="component" value="Unassembled WGS sequence"/>
</dbReference>
<evidence type="ECO:0000313" key="5">
    <source>
        <dbReference type="Proteomes" id="UP000093985"/>
    </source>
</evidence>
<dbReference type="OrthoDB" id="9797217at2"/>
<dbReference type="InterPro" id="IPR002019">
    <property type="entry name" value="Urease_beta-like"/>
</dbReference>
<keyword evidence="1" id="KW-0378">Hydrolase</keyword>
<dbReference type="InterPro" id="IPR036461">
    <property type="entry name" value="Urease_betasu_sf"/>
</dbReference>
<sequence>MIPGEIRVRPEPVELNAGRERRALVVLNAGDRPIQIGSHLHLSDANPSLRFDREQARGFRLDIPAGTSVRFEPGVSRTVDLVSLGGGKYVPGLQLGDLPEREVARGPGKLPLATPDASEPKPGRAQWVQIRLSDEQAVTDDSPDEGKR</sequence>
<dbReference type="CDD" id="cd00407">
    <property type="entry name" value="Urease_beta"/>
    <property type="match status" value="1"/>
</dbReference>
<dbReference type="GO" id="GO:0009039">
    <property type="term" value="F:urease activity"/>
    <property type="evidence" value="ECO:0007669"/>
    <property type="project" value="UniProtKB-EC"/>
</dbReference>
<gene>
    <name evidence="4" type="ORF">A5771_12900</name>
</gene>
<evidence type="ECO:0000256" key="3">
    <source>
        <dbReference type="SAM" id="MobiDB-lite"/>
    </source>
</evidence>
<comment type="caution">
    <text evidence="4">The sequence shown here is derived from an EMBL/GenBank/DDBJ whole genome shotgun (WGS) entry which is preliminary data.</text>
</comment>
<dbReference type="InterPro" id="IPR050069">
    <property type="entry name" value="Urease_subunit"/>
</dbReference>
<feature type="region of interest" description="Disordered" evidence="3">
    <location>
        <begin position="100"/>
        <end position="126"/>
    </location>
</feature>
<proteinExistence type="predicted"/>
<dbReference type="EMBL" id="LZIN01000073">
    <property type="protein sequence ID" value="OBG03690.1"/>
    <property type="molecule type" value="Genomic_DNA"/>
</dbReference>
<name>A0A1A2EI22_MYCSD</name>
<reference evidence="5" key="1">
    <citation type="submission" date="2016-06" db="EMBL/GenBank/DDBJ databases">
        <authorList>
            <person name="Sutton G."/>
            <person name="Brinkac L."/>
            <person name="Sanka R."/>
            <person name="Adams M."/>
            <person name="Lau E."/>
            <person name="Mehaffy C."/>
            <person name="Tameris M."/>
            <person name="Hatherill M."/>
            <person name="Hanekom W."/>
            <person name="Mahomed H."/>
            <person name="Mcshane H."/>
        </authorList>
    </citation>
    <scope>NUCLEOTIDE SEQUENCE [LARGE SCALE GENOMIC DNA]</scope>
    <source>
        <strain evidence="5">852014-51077_SCH5608930-a</strain>
    </source>
</reference>
<dbReference type="GO" id="GO:0043419">
    <property type="term" value="P:urea catabolic process"/>
    <property type="evidence" value="ECO:0007669"/>
    <property type="project" value="InterPro"/>
</dbReference>
<dbReference type="PANTHER" id="PTHR33569">
    <property type="entry name" value="UREASE"/>
    <property type="match status" value="1"/>
</dbReference>
<dbReference type="PANTHER" id="PTHR33569:SF1">
    <property type="entry name" value="UREASE"/>
    <property type="match status" value="1"/>
</dbReference>
<protein>
    <submittedName>
        <fullName evidence="4">Urease subunit beta</fullName>
    </submittedName>
</protein>
<comment type="catalytic activity">
    <reaction evidence="2">
        <text>urea + 2 H2O + H(+) = hydrogencarbonate + 2 NH4(+)</text>
        <dbReference type="Rhea" id="RHEA:20557"/>
        <dbReference type="ChEBI" id="CHEBI:15377"/>
        <dbReference type="ChEBI" id="CHEBI:15378"/>
        <dbReference type="ChEBI" id="CHEBI:16199"/>
        <dbReference type="ChEBI" id="CHEBI:17544"/>
        <dbReference type="ChEBI" id="CHEBI:28938"/>
        <dbReference type="EC" id="3.5.1.5"/>
    </reaction>
</comment>
<dbReference type="NCBIfam" id="TIGR00192">
    <property type="entry name" value="urease_beta"/>
    <property type="match status" value="1"/>
</dbReference>
<dbReference type="Pfam" id="PF00699">
    <property type="entry name" value="Urease_beta"/>
    <property type="match status" value="1"/>
</dbReference>
<dbReference type="SUPFAM" id="SSF51278">
    <property type="entry name" value="Urease, beta-subunit"/>
    <property type="match status" value="1"/>
</dbReference>
<organism evidence="4 5">
    <name type="scientific">Mycolicibacter sinensis (strain JDM601)</name>
    <name type="common">Mycobacterium sinense</name>
    <dbReference type="NCBI Taxonomy" id="875328"/>
    <lineage>
        <taxon>Bacteria</taxon>
        <taxon>Bacillati</taxon>
        <taxon>Actinomycetota</taxon>
        <taxon>Actinomycetes</taxon>
        <taxon>Mycobacteriales</taxon>
        <taxon>Mycobacteriaceae</taxon>
        <taxon>Mycolicibacter</taxon>
    </lineage>
</organism>
<evidence type="ECO:0000313" key="4">
    <source>
        <dbReference type="EMBL" id="OBG03690.1"/>
    </source>
</evidence>
<evidence type="ECO:0000256" key="2">
    <source>
        <dbReference type="ARBA" id="ARBA00047778"/>
    </source>
</evidence>
<evidence type="ECO:0000256" key="1">
    <source>
        <dbReference type="ARBA" id="ARBA00022801"/>
    </source>
</evidence>
<dbReference type="AlphaFoldDB" id="A0A1A2EI22"/>